<dbReference type="AlphaFoldDB" id="A0A085BLC2"/>
<dbReference type="EMBL" id="JPLY01000001">
    <property type="protein sequence ID" value="KFC23267.1"/>
    <property type="molecule type" value="Genomic_DNA"/>
</dbReference>
<dbReference type="InterPro" id="IPR012348">
    <property type="entry name" value="RNR-like"/>
</dbReference>
<dbReference type="InterPro" id="IPR011017">
    <property type="entry name" value="TRASH_dom"/>
</dbReference>
<dbReference type="SMART" id="SM00746">
    <property type="entry name" value="TRASH"/>
    <property type="match status" value="1"/>
</dbReference>
<feature type="signal peptide" evidence="1">
    <location>
        <begin position="1"/>
        <end position="18"/>
    </location>
</feature>
<accession>A0A085BLC2</accession>
<organism evidence="3 4">
    <name type="scientific">Epilithonimonas lactis</name>
    <dbReference type="NCBI Taxonomy" id="421072"/>
    <lineage>
        <taxon>Bacteria</taxon>
        <taxon>Pseudomonadati</taxon>
        <taxon>Bacteroidota</taxon>
        <taxon>Flavobacteriia</taxon>
        <taxon>Flavobacteriales</taxon>
        <taxon>Weeksellaceae</taxon>
        <taxon>Chryseobacterium group</taxon>
        <taxon>Epilithonimonas</taxon>
    </lineage>
</organism>
<comment type="caution">
    <text evidence="3">The sequence shown here is derived from an EMBL/GenBank/DDBJ whole genome shotgun (WGS) entry which is preliminary data.</text>
</comment>
<gene>
    <name evidence="3" type="ORF">IO89_01370</name>
</gene>
<dbReference type="Pfam" id="PF04945">
    <property type="entry name" value="YHS"/>
    <property type="match status" value="1"/>
</dbReference>
<dbReference type="Proteomes" id="UP000028623">
    <property type="component" value="Unassembled WGS sequence"/>
</dbReference>
<evidence type="ECO:0000313" key="3">
    <source>
        <dbReference type="EMBL" id="KFC23267.1"/>
    </source>
</evidence>
<feature type="chain" id="PRO_5001787092" evidence="1">
    <location>
        <begin position="19"/>
        <end position="91"/>
    </location>
</feature>
<evidence type="ECO:0000313" key="4">
    <source>
        <dbReference type="Proteomes" id="UP000028623"/>
    </source>
</evidence>
<evidence type="ECO:0000256" key="1">
    <source>
        <dbReference type="SAM" id="SignalP"/>
    </source>
</evidence>
<dbReference type="InterPro" id="IPR009078">
    <property type="entry name" value="Ferritin-like_SF"/>
</dbReference>
<dbReference type="PROSITE" id="PS51257">
    <property type="entry name" value="PROKAR_LIPOPROTEIN"/>
    <property type="match status" value="1"/>
</dbReference>
<dbReference type="STRING" id="421072.SAMN04488097_1233"/>
<evidence type="ECO:0000259" key="2">
    <source>
        <dbReference type="SMART" id="SM00746"/>
    </source>
</evidence>
<reference evidence="3 4" key="1">
    <citation type="submission" date="2014-07" db="EMBL/GenBank/DDBJ databases">
        <title>Epilithonimonas lactis LMG 22401 Genome.</title>
        <authorList>
            <person name="Pipes S.E."/>
            <person name="Stropko S.J."/>
        </authorList>
    </citation>
    <scope>NUCLEOTIDE SEQUENCE [LARGE SCALE GENOMIC DNA]</scope>
    <source>
        <strain evidence="3 4">LMG 24401</strain>
    </source>
</reference>
<dbReference type="GO" id="GO:0016491">
    <property type="term" value="F:oxidoreductase activity"/>
    <property type="evidence" value="ECO:0007669"/>
    <property type="project" value="InterPro"/>
</dbReference>
<sequence length="91" mass="10251">MKTFILTILLSVSAFSCAQETPKVKHVSKMKPATDLKNVKVVNAEDPICKMKTADYLKDTADYKGKKYGFCSDHCKAEFKKNPEKYAQNAK</sequence>
<feature type="domain" description="TRASH" evidence="2">
    <location>
        <begin position="46"/>
        <end position="83"/>
    </location>
</feature>
<keyword evidence="4" id="KW-1185">Reference proteome</keyword>
<dbReference type="Gene3D" id="1.10.620.20">
    <property type="entry name" value="Ribonucleotide Reductase, subunit A"/>
    <property type="match status" value="1"/>
</dbReference>
<dbReference type="eggNOG" id="COG3350">
    <property type="taxonomic scope" value="Bacteria"/>
</dbReference>
<dbReference type="InterPro" id="IPR007029">
    <property type="entry name" value="YHS_dom"/>
</dbReference>
<keyword evidence="1" id="KW-0732">Signal</keyword>
<dbReference type="RefSeq" id="WP_034973033.1">
    <property type="nucleotide sequence ID" value="NZ_FOFI01000002.1"/>
</dbReference>
<dbReference type="OrthoDB" id="678327at2"/>
<protein>
    <submittedName>
        <fullName evidence="3">ATPase P</fullName>
    </submittedName>
</protein>
<proteinExistence type="predicted"/>
<dbReference type="SUPFAM" id="SSF47240">
    <property type="entry name" value="Ferritin-like"/>
    <property type="match status" value="1"/>
</dbReference>
<name>A0A085BLC2_9FLAO</name>